<feature type="signal peptide" evidence="5">
    <location>
        <begin position="1"/>
        <end position="19"/>
    </location>
</feature>
<gene>
    <name evidence="7" type="ORF">O2N63_14500</name>
</gene>
<comment type="subcellular location">
    <subcellularLocation>
        <location evidence="1">Membrane</location>
        <topology evidence="1">Single-pass membrane protein</topology>
    </subcellularLocation>
</comment>
<protein>
    <submittedName>
        <fullName evidence="7">Translocation/assembly module TamB domain-containing protein</fullName>
    </submittedName>
</protein>
<accession>A0ABT4W441</accession>
<dbReference type="PANTHER" id="PTHR36985">
    <property type="entry name" value="TRANSLOCATION AND ASSEMBLY MODULE SUBUNIT TAMB"/>
    <property type="match status" value="1"/>
</dbReference>
<dbReference type="PANTHER" id="PTHR36985:SF1">
    <property type="entry name" value="TRANSLOCATION AND ASSEMBLY MODULE SUBUNIT TAMB"/>
    <property type="match status" value="1"/>
</dbReference>
<sequence length="1257" mass="132099">MSIWLFGAVLLLWSGFVAAQDDRSQDELNDRGYIQGFLEDGLSDVGRDIRIIGFAGALSSRATIEQITIADDDGIWLTLNQVGLGWSRSSLLIGALDISELSAEEIILERLPTAVDTPPSPESTGFSLPELPISVEVAGISSPRIVIGEPVVGQAAVLRLDGDMQLSEGEGRARFELDRTDGAQGRFGIEGQFENSTRQLNLSLALVEGKDGIAANLIDLPGKPTVDMSIKGQGPLNDFTADLRLATDGEERLAGQVTLSGSGEEGGEDQFFSTNLSGDIAPVFLPEFRDFFGDQIALVARGKRGADGAMQLDEMNLQTEALAIQGNLSISAEGWPEHFALTGRVSHADGSTVRLPMSGPETTVQGMDLNVAYDSARGEDWRADMQVAGLRRPDLSLNIANLSAGGQLVRGDGAAIGQVLGDIAMTLEGITPSDPTLARAIGPRVTGQLSLKWQEDAPLDLTELALNGEDYQLTGDLRLRDFAEGGVLSPLPRLALSAQDLSRFAGLSGVDLSGAADLILEGEVNLLGGAFDLQLAGTGLDIAIGQPQFDPLVSGDTDLYLDVQRDGAGTRINRFEITSEHAGTSLTADLKTDASSGQFALTLNDLSRVEPTLSGPAKLEGAAVQSGDVWDVQFSGTGPGEAELRGDAELRMNSGQLETASGKISGKLGALSPYRGLVGQPVSGAIEFTVEGDMQVQSGAFTLALSGAGRDLAIGNPMLDPLIGGSSSVTAKLHRTDEEAAPILLDALDLTTPELRISATGEGTAEGQSLQFDATLRDLARVTTGISGPATMTGTAALRDQNWQIDLSGTGPNQANLNVSGQVAQDASRADLKLDGSTHLAMLNPLIRPRLLSGQAAFDLAVNGPLAVSSISGDIRVVDGQLILPAQQIVLDLQEVSVRLAQERAQINAIANVKAGGQITAEGSVGLTAPFVSEMLMRATSVHLSDGQLYDTTVDGRARLSGPLSGGAVLQAELALGPTEIRVPEAGPSAVPIIAELTHINEPAAVRRTRDYAGLIESTDAEAAGAPYPLDIRVSAPSRVFVRGRGLDAELGGELHLMGTSHDVVPQGQFNLIRGRLDILGKRLDLTEGLVSIQGDFDPLLRFVATSQTEDVDVRIIVEGSASEPDVNFTSSPERPQDEVLSLLLFGRSITQISPLQALRMAAAVRTLAGKGGEGIIGNLRGNFGLDDLDVTTDSEGVTNVRAGKYISENLYTDVTVGSDGTSEVNLNLNINSSLKARGSVTSEGESKLGIFFERDY</sequence>
<feature type="chain" id="PRO_5045171401" evidence="5">
    <location>
        <begin position="20"/>
        <end position="1257"/>
    </location>
</feature>
<evidence type="ECO:0000256" key="3">
    <source>
        <dbReference type="ARBA" id="ARBA00022989"/>
    </source>
</evidence>
<evidence type="ECO:0000313" key="8">
    <source>
        <dbReference type="Proteomes" id="UP001528040"/>
    </source>
</evidence>
<dbReference type="EMBL" id="JAQIIO010000009">
    <property type="protein sequence ID" value="MDA5095295.1"/>
    <property type="molecule type" value="Genomic_DNA"/>
</dbReference>
<dbReference type="Proteomes" id="UP001528040">
    <property type="component" value="Unassembled WGS sequence"/>
</dbReference>
<keyword evidence="3" id="KW-1133">Transmembrane helix</keyword>
<name>A0ABT4W441_9RHOB</name>
<keyword evidence="8" id="KW-1185">Reference proteome</keyword>
<comment type="caution">
    <text evidence="7">The sequence shown here is derived from an EMBL/GenBank/DDBJ whole genome shotgun (WGS) entry which is preliminary data.</text>
</comment>
<feature type="domain" description="Translocation and assembly module TamB C-terminal" evidence="6">
    <location>
        <begin position="912"/>
        <end position="1257"/>
    </location>
</feature>
<reference evidence="7 8" key="1">
    <citation type="submission" date="2023-01" db="EMBL/GenBank/DDBJ databases">
        <authorList>
            <person name="Yoon J.-W."/>
        </authorList>
    </citation>
    <scope>NUCLEOTIDE SEQUENCE [LARGE SCALE GENOMIC DNA]</scope>
    <source>
        <strain evidence="7 8">KMU-50</strain>
    </source>
</reference>
<dbReference type="RefSeq" id="WP_271055003.1">
    <property type="nucleotide sequence ID" value="NZ_JAQIIO010000009.1"/>
</dbReference>
<evidence type="ECO:0000313" key="7">
    <source>
        <dbReference type="EMBL" id="MDA5095295.1"/>
    </source>
</evidence>
<keyword evidence="2" id="KW-0812">Transmembrane</keyword>
<evidence type="ECO:0000256" key="2">
    <source>
        <dbReference type="ARBA" id="ARBA00022692"/>
    </source>
</evidence>
<organism evidence="7 8">
    <name type="scientific">Aliiroseovarius salicola</name>
    <dbReference type="NCBI Taxonomy" id="3009082"/>
    <lineage>
        <taxon>Bacteria</taxon>
        <taxon>Pseudomonadati</taxon>
        <taxon>Pseudomonadota</taxon>
        <taxon>Alphaproteobacteria</taxon>
        <taxon>Rhodobacterales</taxon>
        <taxon>Paracoccaceae</taxon>
        <taxon>Aliiroseovarius</taxon>
    </lineage>
</organism>
<evidence type="ECO:0000259" key="6">
    <source>
        <dbReference type="Pfam" id="PF04357"/>
    </source>
</evidence>
<proteinExistence type="predicted"/>
<evidence type="ECO:0000256" key="4">
    <source>
        <dbReference type="ARBA" id="ARBA00023136"/>
    </source>
</evidence>
<evidence type="ECO:0000256" key="1">
    <source>
        <dbReference type="ARBA" id="ARBA00004167"/>
    </source>
</evidence>
<keyword evidence="5" id="KW-0732">Signal</keyword>
<dbReference type="InterPro" id="IPR007452">
    <property type="entry name" value="TamB_C"/>
</dbReference>
<dbReference type="Pfam" id="PF04357">
    <property type="entry name" value="TamB"/>
    <property type="match status" value="1"/>
</dbReference>
<evidence type="ECO:0000256" key="5">
    <source>
        <dbReference type="SAM" id="SignalP"/>
    </source>
</evidence>
<keyword evidence="4" id="KW-0472">Membrane</keyword>